<proteinExistence type="predicted"/>
<dbReference type="PATRIC" id="fig|1432052.4.peg.6432"/>
<dbReference type="RefSeq" id="WP_069155108.1">
    <property type="nucleotide sequence ID" value="NZ_MCGH01000005.1"/>
</dbReference>
<dbReference type="SUPFAM" id="SSF53850">
    <property type="entry name" value="Periplasmic binding protein-like II"/>
    <property type="match status" value="1"/>
</dbReference>
<reference evidence="4 5" key="1">
    <citation type="submission" date="2016-07" db="EMBL/GenBank/DDBJ databases">
        <title>Characterization of isolates of Eisenbergiella tayi derived from blood cultures, using whole genome sequencing.</title>
        <authorList>
            <person name="Burdz T."/>
            <person name="Wiebe D."/>
            <person name="Huynh C."/>
            <person name="Bernard K."/>
        </authorList>
    </citation>
    <scope>NUCLEOTIDE SEQUENCE [LARGE SCALE GENOMIC DNA]</scope>
    <source>
        <strain evidence="4 5">NML 110608</strain>
    </source>
</reference>
<keyword evidence="4" id="KW-0449">Lipoprotein</keyword>
<accession>A0A1E2ZZ86</accession>
<dbReference type="PANTHER" id="PTHR43649:SF33">
    <property type="entry name" value="POLYGALACTURONAN_RHAMNOGALACTURONAN-BINDING PROTEIN YTCQ"/>
    <property type="match status" value="1"/>
</dbReference>
<evidence type="ECO:0000313" key="5">
    <source>
        <dbReference type="Proteomes" id="UP000094067"/>
    </source>
</evidence>
<dbReference type="Proteomes" id="UP000094067">
    <property type="component" value="Unassembled WGS sequence"/>
</dbReference>
<dbReference type="AlphaFoldDB" id="A0A1E2ZZ86"/>
<feature type="chain" id="PRO_5039691636" evidence="3">
    <location>
        <begin position="22"/>
        <end position="560"/>
    </location>
</feature>
<dbReference type="Gene3D" id="3.40.190.10">
    <property type="entry name" value="Periplasmic binding protein-like II"/>
    <property type="match status" value="2"/>
</dbReference>
<feature type="signal peptide" evidence="3">
    <location>
        <begin position="1"/>
        <end position="21"/>
    </location>
</feature>
<protein>
    <submittedName>
        <fullName evidence="4">Lipoprotein LipO</fullName>
    </submittedName>
</protein>
<dbReference type="PANTHER" id="PTHR43649">
    <property type="entry name" value="ARABINOSE-BINDING PROTEIN-RELATED"/>
    <property type="match status" value="1"/>
</dbReference>
<name>A0A1E2ZZ86_9FIRM</name>
<keyword evidence="1 3" id="KW-0732">Signal</keyword>
<dbReference type="EMBL" id="MCGH01000005">
    <property type="protein sequence ID" value="ODM01810.1"/>
    <property type="molecule type" value="Genomic_DNA"/>
</dbReference>
<feature type="region of interest" description="Disordered" evidence="2">
    <location>
        <begin position="26"/>
        <end position="52"/>
    </location>
</feature>
<evidence type="ECO:0000256" key="3">
    <source>
        <dbReference type="SAM" id="SignalP"/>
    </source>
</evidence>
<feature type="compositionally biased region" description="Polar residues" evidence="2">
    <location>
        <begin position="26"/>
        <end position="51"/>
    </location>
</feature>
<dbReference type="InterPro" id="IPR050490">
    <property type="entry name" value="Bact_solute-bd_prot1"/>
</dbReference>
<gene>
    <name evidence="4" type="primary">lipO_54</name>
    <name evidence="4" type="ORF">BEI61_05802</name>
</gene>
<sequence>MRRKVIALLLSVCMLALPLGGCGSRESGNSENTSAVNGKETQADGNAQESGNGEAVKLTGLYVSHSLTKDMNELQWLQELEEKANVDIEWEQIYSDWETTKSTRFASGDIPDILINATVDSDYTKYNGLFMELSSLIEENAPNVMQMFEEEPDTRILATTKEGKIFAAPKFQGKWPATNTVMFINKEWLDNLGLEMPETFMELKEVLKAFKEQDANGNGNPDDEVPLDFNAYGGNNAWFNSAYSLTNLLGATGIQLTNWGQEGYFAEDGKVKCYAVDERYRDFLRFMSELYKEGLINQKALTSDYSTYQSLSRGDEDGNALVGVAFGWEETDKFGPKLYTQYVPLAPLAYDVDCEPGTYDTRWRNDYSGLNMSANRICMSAKCKNPEAAIRFIDTFYDEAASVQVLFGGITDGCVEQTGDHSFKVLPPLDADMDPGTWKWTNAFAGNGPMYIRRSTELEMAQDMTFAVEERKDYDAVLNKMGESDYYPQMFMKYTDEDQNTMALTQANINNIIDNYWSLWLTGESDIDKDWDTYVQNVNDAGLPQILEIRQAAFEEYLNK</sequence>
<evidence type="ECO:0000256" key="1">
    <source>
        <dbReference type="ARBA" id="ARBA00022729"/>
    </source>
</evidence>
<comment type="caution">
    <text evidence="4">The sequence shown here is derived from an EMBL/GenBank/DDBJ whole genome shotgun (WGS) entry which is preliminary data.</text>
</comment>
<evidence type="ECO:0000256" key="2">
    <source>
        <dbReference type="SAM" id="MobiDB-lite"/>
    </source>
</evidence>
<organism evidence="4 5">
    <name type="scientific">Eisenbergiella tayi</name>
    <dbReference type="NCBI Taxonomy" id="1432052"/>
    <lineage>
        <taxon>Bacteria</taxon>
        <taxon>Bacillati</taxon>
        <taxon>Bacillota</taxon>
        <taxon>Clostridia</taxon>
        <taxon>Lachnospirales</taxon>
        <taxon>Lachnospiraceae</taxon>
        <taxon>Eisenbergiella</taxon>
    </lineage>
</organism>
<evidence type="ECO:0000313" key="4">
    <source>
        <dbReference type="EMBL" id="ODM01810.1"/>
    </source>
</evidence>